<name>A0A0E1W7V2_BURPE</name>
<organism evidence="1">
    <name type="scientific">Burkholderia pseudomallei 1710a</name>
    <dbReference type="NCBI Taxonomy" id="320371"/>
    <lineage>
        <taxon>Bacteria</taxon>
        <taxon>Pseudomonadati</taxon>
        <taxon>Pseudomonadota</taxon>
        <taxon>Betaproteobacteria</taxon>
        <taxon>Burkholderiales</taxon>
        <taxon>Burkholderiaceae</taxon>
        <taxon>Burkholderia</taxon>
        <taxon>pseudomallei group</taxon>
    </lineage>
</organism>
<dbReference type="AlphaFoldDB" id="A0A0E1W7V2"/>
<dbReference type="HOGENOM" id="CLU_3150487_0_0_4"/>
<reference evidence="1" key="1">
    <citation type="submission" date="2009-05" db="EMBL/GenBank/DDBJ databases">
        <authorList>
            <person name="Harkins D.M."/>
            <person name="DeShazer D."/>
            <person name="Woods D.E."/>
            <person name="Brinkac L.M."/>
            <person name="Brown K.A."/>
            <person name="Hung G.C."/>
            <person name="Tuanyok A."/>
            <person name="Zhang B."/>
            <person name="Nierman W.C."/>
        </authorList>
    </citation>
    <scope>NUCLEOTIDE SEQUENCE [LARGE SCALE GENOMIC DNA]</scope>
    <source>
        <strain evidence="1">1710a</strain>
    </source>
</reference>
<accession>A0A0E1W7V2</accession>
<sequence>MSDAAAMARRPARRDRRCPHPRCVAAHAGRAAGEHVAAARFPAGITRSAVPGYH</sequence>
<dbReference type="EMBL" id="CM000833">
    <property type="protein sequence ID" value="EET05682.1"/>
    <property type="molecule type" value="Genomic_DNA"/>
</dbReference>
<gene>
    <name evidence="1" type="ORF">BURPS1710A_A1111</name>
</gene>
<protein>
    <submittedName>
        <fullName evidence="1">Uncharacterized protein</fullName>
    </submittedName>
</protein>
<proteinExistence type="predicted"/>
<evidence type="ECO:0000313" key="1">
    <source>
        <dbReference type="EMBL" id="EET05682.1"/>
    </source>
</evidence>
<dbReference type="Proteomes" id="UP000001812">
    <property type="component" value="Chromosome II"/>
</dbReference>